<evidence type="ECO:0000259" key="3">
    <source>
        <dbReference type="Pfam" id="PF12146"/>
    </source>
</evidence>
<evidence type="ECO:0000256" key="2">
    <source>
        <dbReference type="SAM" id="SignalP"/>
    </source>
</evidence>
<evidence type="ECO:0000256" key="1">
    <source>
        <dbReference type="SAM" id="MobiDB-lite"/>
    </source>
</evidence>
<dbReference type="Gene3D" id="3.40.50.1820">
    <property type="entry name" value="alpha/beta hydrolase"/>
    <property type="match status" value="1"/>
</dbReference>
<feature type="compositionally biased region" description="Acidic residues" evidence="1">
    <location>
        <begin position="98"/>
        <end position="108"/>
    </location>
</feature>
<dbReference type="PANTHER" id="PTHR43265">
    <property type="entry name" value="ESTERASE ESTD"/>
    <property type="match status" value="1"/>
</dbReference>
<feature type="domain" description="Serine aminopeptidase S33" evidence="3">
    <location>
        <begin position="154"/>
        <end position="264"/>
    </location>
</feature>
<feature type="chain" id="PRO_5021002832" evidence="2">
    <location>
        <begin position="37"/>
        <end position="377"/>
    </location>
</feature>
<dbReference type="AlphaFoldDB" id="A0A4V6CV77"/>
<comment type="caution">
    <text evidence="4">The sequence shown here is derived from an EMBL/GenBank/DDBJ whole genome shotgun (WGS) entry which is preliminary data.</text>
</comment>
<protein>
    <submittedName>
        <fullName evidence="4">Alpha/beta fold hydrolase</fullName>
    </submittedName>
</protein>
<dbReference type="InterPro" id="IPR029058">
    <property type="entry name" value="AB_hydrolase_fold"/>
</dbReference>
<proteinExistence type="predicted"/>
<dbReference type="EMBL" id="SZZH01000007">
    <property type="protein sequence ID" value="TKV56345.1"/>
    <property type="molecule type" value="Genomic_DNA"/>
</dbReference>
<dbReference type="SUPFAM" id="SSF53474">
    <property type="entry name" value="alpha/beta-Hydrolases"/>
    <property type="match status" value="1"/>
</dbReference>
<reference evidence="4 5" key="1">
    <citation type="submission" date="2019-05" db="EMBL/GenBank/DDBJ databases">
        <title>Nakamurella sp. N5BH11, whole genome shotgun sequence.</title>
        <authorList>
            <person name="Tuo L."/>
        </authorList>
    </citation>
    <scope>NUCLEOTIDE SEQUENCE [LARGE SCALE GENOMIC DNA]</scope>
    <source>
        <strain evidence="4 5">N5BH11</strain>
    </source>
</reference>
<evidence type="ECO:0000313" key="5">
    <source>
        <dbReference type="Proteomes" id="UP000306985"/>
    </source>
</evidence>
<feature type="domain" description="Serine aminopeptidase S33" evidence="3">
    <location>
        <begin position="305"/>
        <end position="353"/>
    </location>
</feature>
<dbReference type="InterPro" id="IPR022742">
    <property type="entry name" value="Hydrolase_4"/>
</dbReference>
<dbReference type="OrthoDB" id="5902829at2"/>
<feature type="signal peptide" evidence="2">
    <location>
        <begin position="1"/>
        <end position="36"/>
    </location>
</feature>
<dbReference type="PANTHER" id="PTHR43265:SF1">
    <property type="entry name" value="ESTERASE ESTD"/>
    <property type="match status" value="1"/>
</dbReference>
<dbReference type="PROSITE" id="PS51257">
    <property type="entry name" value="PROKAR_LIPOPROTEIN"/>
    <property type="match status" value="1"/>
</dbReference>
<dbReference type="Proteomes" id="UP000306985">
    <property type="component" value="Unassembled WGS sequence"/>
</dbReference>
<gene>
    <name evidence="4" type="ORF">FDO65_20505</name>
</gene>
<accession>A0A4V6CV77</accession>
<name>A0A4V6CV77_9ACTN</name>
<dbReference type="InterPro" id="IPR053145">
    <property type="entry name" value="AB_hydrolase_Est10"/>
</dbReference>
<keyword evidence="4" id="KW-0378">Hydrolase</keyword>
<keyword evidence="5" id="KW-1185">Reference proteome</keyword>
<organism evidence="4 5">
    <name type="scientific">Nakamurella flava</name>
    <dbReference type="NCBI Taxonomy" id="2576308"/>
    <lineage>
        <taxon>Bacteria</taxon>
        <taxon>Bacillati</taxon>
        <taxon>Actinomycetota</taxon>
        <taxon>Actinomycetes</taxon>
        <taxon>Nakamurellales</taxon>
        <taxon>Nakamurellaceae</taxon>
        <taxon>Nakamurella</taxon>
    </lineage>
</organism>
<keyword evidence="2" id="KW-0732">Signal</keyword>
<feature type="region of interest" description="Disordered" evidence="1">
    <location>
        <begin position="65"/>
        <end position="134"/>
    </location>
</feature>
<dbReference type="Pfam" id="PF12146">
    <property type="entry name" value="Hydrolase_4"/>
    <property type="match status" value="2"/>
</dbReference>
<evidence type="ECO:0000313" key="4">
    <source>
        <dbReference type="EMBL" id="TKV56345.1"/>
    </source>
</evidence>
<dbReference type="GO" id="GO:0052689">
    <property type="term" value="F:carboxylic ester hydrolase activity"/>
    <property type="evidence" value="ECO:0007669"/>
    <property type="project" value="TreeGrafter"/>
</dbReference>
<sequence>MSGGRPVGVAARRPWPSVLGVTIVAVLLGACSSAPAAQVASTTAPTHQSADLTVAPRTDITPDYDLPSWAAALPDPGPVETSAPDPSATPSATGTETGAEDGTGDADEGYPARPTQAAPDEDDQFEQDVWAPGDDHRIPGTLSLPVSDGGLAPAVLLLHGDFGDRHASDFDELQEKLAASGVASLAIDFAGSGESEESQLELNYTSMLGDANAAFDYLLRDPEIDPRRVAVLGFSRGGSIAATMAGTRSDVAGLITWSGAVYNGEDELPDLHQEAREDGEAQVGDDLEIPLSWFDSIEASRPLDDVAGYTGPVLAVVGSADDVVDPSVATTFIDTVASSDKTLHVIDGADHGYSDDPAYGEDAVDTTTDWVVARLRS</sequence>